<keyword evidence="1" id="KW-0812">Transmembrane</keyword>
<proteinExistence type="predicted"/>
<dbReference type="Proteomes" id="UP000199300">
    <property type="component" value="Unassembled WGS sequence"/>
</dbReference>
<sequence>MRGNLYKLTLISVLAAICIVGRLAFQHLPNVQPVTAIIILSAYFLGPISGVMLAILTVYLTNITLGMGLWTIWQITAWSLIALLSAMLKKIPVIPPAYCLVPMAFGAGILYGFFFSVVNFVIAGRFWPYYLAGLPFDISHAVGNVIFIALLYRPLAKIFAQYHKKIKRLNNDRKWS</sequence>
<keyword evidence="1" id="KW-0472">Membrane</keyword>
<dbReference type="RefSeq" id="WP_091493353.1">
    <property type="nucleotide sequence ID" value="NZ_FODJ01000001.1"/>
</dbReference>
<name>A0A1H8GCI7_9BACI</name>
<dbReference type="STRING" id="872970.SAMN04488134_10132"/>
<feature type="transmembrane region" description="Helical" evidence="1">
    <location>
        <begin position="100"/>
        <end position="123"/>
    </location>
</feature>
<dbReference type="OrthoDB" id="5198189at2"/>
<evidence type="ECO:0000313" key="3">
    <source>
        <dbReference type="Proteomes" id="UP000199300"/>
    </source>
</evidence>
<feature type="transmembrane region" description="Helical" evidence="1">
    <location>
        <begin position="129"/>
        <end position="152"/>
    </location>
</feature>
<accession>A0A1H8GCI7</accession>
<organism evidence="2 3">
    <name type="scientific">Amphibacillus marinus</name>
    <dbReference type="NCBI Taxonomy" id="872970"/>
    <lineage>
        <taxon>Bacteria</taxon>
        <taxon>Bacillati</taxon>
        <taxon>Bacillota</taxon>
        <taxon>Bacilli</taxon>
        <taxon>Bacillales</taxon>
        <taxon>Bacillaceae</taxon>
        <taxon>Amphibacillus</taxon>
    </lineage>
</organism>
<feature type="transmembrane region" description="Helical" evidence="1">
    <location>
        <begin position="37"/>
        <end position="61"/>
    </location>
</feature>
<reference evidence="2 3" key="1">
    <citation type="submission" date="2016-10" db="EMBL/GenBank/DDBJ databases">
        <authorList>
            <person name="de Groot N.N."/>
        </authorList>
    </citation>
    <scope>NUCLEOTIDE SEQUENCE [LARGE SCALE GENOMIC DNA]</scope>
    <source>
        <strain evidence="2 3">CGMCC 1.10434</strain>
    </source>
</reference>
<dbReference type="AlphaFoldDB" id="A0A1H8GCI7"/>
<evidence type="ECO:0000313" key="2">
    <source>
        <dbReference type="EMBL" id="SEN41703.1"/>
    </source>
</evidence>
<gene>
    <name evidence="2" type="ORF">SAMN04488134_10132</name>
</gene>
<protein>
    <submittedName>
        <fullName evidence="2">Energy-coupling factor transport system substrate-specific component</fullName>
    </submittedName>
</protein>
<keyword evidence="1" id="KW-1133">Transmembrane helix</keyword>
<feature type="transmembrane region" description="Helical" evidence="1">
    <location>
        <begin position="6"/>
        <end position="25"/>
    </location>
</feature>
<keyword evidence="3" id="KW-1185">Reference proteome</keyword>
<evidence type="ECO:0000256" key="1">
    <source>
        <dbReference type="SAM" id="Phobius"/>
    </source>
</evidence>
<dbReference type="EMBL" id="FODJ01000001">
    <property type="protein sequence ID" value="SEN41703.1"/>
    <property type="molecule type" value="Genomic_DNA"/>
</dbReference>
<dbReference type="Gene3D" id="1.10.1760.20">
    <property type="match status" value="1"/>
</dbReference>
<feature type="transmembrane region" description="Helical" evidence="1">
    <location>
        <begin position="67"/>
        <end position="88"/>
    </location>
</feature>